<keyword evidence="15" id="KW-1185">Reference proteome</keyword>
<dbReference type="GO" id="GO:0005524">
    <property type="term" value="F:ATP binding"/>
    <property type="evidence" value="ECO:0007669"/>
    <property type="project" value="UniProtKB-KW"/>
</dbReference>
<dbReference type="Gene3D" id="2.70.150.10">
    <property type="entry name" value="Calcium-transporting ATPase, cytoplasmic transduction domain A"/>
    <property type="match status" value="1"/>
</dbReference>
<dbReference type="GO" id="GO:0046872">
    <property type="term" value="F:metal ion binding"/>
    <property type="evidence" value="ECO:0007669"/>
    <property type="project" value="UniProtKB-KW"/>
</dbReference>
<dbReference type="GO" id="GO:0016020">
    <property type="term" value="C:membrane"/>
    <property type="evidence" value="ECO:0007669"/>
    <property type="project" value="UniProtKB-SubCell"/>
</dbReference>
<name>A0A183BAW8_9TREM</name>
<evidence type="ECO:0000256" key="11">
    <source>
        <dbReference type="ARBA" id="ARBA00023136"/>
    </source>
</evidence>
<gene>
    <name evidence="14" type="ORF">ECPE_LOCUS16353</name>
</gene>
<evidence type="ECO:0000256" key="12">
    <source>
        <dbReference type="ARBA" id="ARBA00049360"/>
    </source>
</evidence>
<comment type="subcellular location">
    <subcellularLocation>
        <location evidence="1">Membrane</location>
        <topology evidence="1">Multi-pass membrane protein</topology>
    </subcellularLocation>
</comment>
<keyword evidence="8" id="KW-0460">Magnesium</keyword>
<evidence type="ECO:0000256" key="13">
    <source>
        <dbReference type="SAM" id="Phobius"/>
    </source>
</evidence>
<evidence type="ECO:0000313" key="16">
    <source>
        <dbReference type="WBParaSite" id="ECPE_0001639601-mRNA-1"/>
    </source>
</evidence>
<keyword evidence="9" id="KW-1278">Translocase</keyword>
<evidence type="ECO:0000256" key="10">
    <source>
        <dbReference type="ARBA" id="ARBA00022989"/>
    </source>
</evidence>
<keyword evidence="4 13" id="KW-0812">Transmembrane</keyword>
<dbReference type="InterPro" id="IPR008250">
    <property type="entry name" value="ATPase_P-typ_transduc_dom_A_sf"/>
</dbReference>
<dbReference type="SUPFAM" id="SSF81665">
    <property type="entry name" value="Calcium ATPase, transmembrane domain M"/>
    <property type="match status" value="1"/>
</dbReference>
<organism evidence="16">
    <name type="scientific">Echinostoma caproni</name>
    <dbReference type="NCBI Taxonomy" id="27848"/>
    <lineage>
        <taxon>Eukaryota</taxon>
        <taxon>Metazoa</taxon>
        <taxon>Spiralia</taxon>
        <taxon>Lophotrochozoa</taxon>
        <taxon>Platyhelminthes</taxon>
        <taxon>Trematoda</taxon>
        <taxon>Digenea</taxon>
        <taxon>Plagiorchiida</taxon>
        <taxon>Echinostomata</taxon>
        <taxon>Echinostomatoidea</taxon>
        <taxon>Echinostomatidae</taxon>
        <taxon>Echinostoma</taxon>
    </lineage>
</organism>
<comment type="similarity">
    <text evidence="2">Belongs to the cation transport ATPase (P-type) (TC 3.A.3) family. Type V subfamily.</text>
</comment>
<feature type="transmembrane region" description="Helical" evidence="13">
    <location>
        <begin position="118"/>
        <end position="143"/>
    </location>
</feature>
<dbReference type="SUPFAM" id="SSF81653">
    <property type="entry name" value="Calcium ATPase, transduction domain A"/>
    <property type="match status" value="1"/>
</dbReference>
<evidence type="ECO:0000256" key="9">
    <source>
        <dbReference type="ARBA" id="ARBA00022967"/>
    </source>
</evidence>
<dbReference type="Proteomes" id="UP000272942">
    <property type="component" value="Unassembled WGS sequence"/>
</dbReference>
<evidence type="ECO:0000256" key="7">
    <source>
        <dbReference type="ARBA" id="ARBA00022840"/>
    </source>
</evidence>
<dbReference type="PANTHER" id="PTHR45630:SF8">
    <property type="entry name" value="CATION-TRANSPORTING ATPASE"/>
    <property type="match status" value="1"/>
</dbReference>
<dbReference type="WBParaSite" id="ECPE_0001639601-mRNA-1">
    <property type="protein sequence ID" value="ECPE_0001639601-mRNA-1"/>
    <property type="gene ID" value="ECPE_0001639601"/>
</dbReference>
<keyword evidence="3" id="KW-0597">Phosphoprotein</keyword>
<dbReference type="InterPro" id="IPR006544">
    <property type="entry name" value="P-type_TPase_V"/>
</dbReference>
<dbReference type="EMBL" id="UZAN01063971">
    <property type="protein sequence ID" value="VDP93625.1"/>
    <property type="molecule type" value="Genomic_DNA"/>
</dbReference>
<evidence type="ECO:0000256" key="8">
    <source>
        <dbReference type="ARBA" id="ARBA00022842"/>
    </source>
</evidence>
<keyword evidence="5" id="KW-0479">Metal-binding</keyword>
<dbReference type="PANTHER" id="PTHR45630">
    <property type="entry name" value="CATION-TRANSPORTING ATPASE-RELATED"/>
    <property type="match status" value="1"/>
</dbReference>
<evidence type="ECO:0000256" key="5">
    <source>
        <dbReference type="ARBA" id="ARBA00022723"/>
    </source>
</evidence>
<dbReference type="GO" id="GO:0140358">
    <property type="term" value="F:P-type transmembrane transporter activity"/>
    <property type="evidence" value="ECO:0007669"/>
    <property type="project" value="InterPro"/>
</dbReference>
<evidence type="ECO:0000256" key="1">
    <source>
        <dbReference type="ARBA" id="ARBA00004141"/>
    </source>
</evidence>
<evidence type="ECO:0000313" key="15">
    <source>
        <dbReference type="Proteomes" id="UP000272942"/>
    </source>
</evidence>
<keyword evidence="10 13" id="KW-1133">Transmembrane helix</keyword>
<evidence type="ECO:0000256" key="3">
    <source>
        <dbReference type="ARBA" id="ARBA00022553"/>
    </source>
</evidence>
<keyword evidence="6" id="KW-0547">Nucleotide-binding</keyword>
<feature type="transmembrane region" description="Helical" evidence="13">
    <location>
        <begin position="84"/>
        <end position="106"/>
    </location>
</feature>
<comment type="catalytic activity">
    <reaction evidence="12">
        <text>ATP + H2O = ADP + phosphate + H(+)</text>
        <dbReference type="Rhea" id="RHEA:13065"/>
        <dbReference type="ChEBI" id="CHEBI:15377"/>
        <dbReference type="ChEBI" id="CHEBI:15378"/>
        <dbReference type="ChEBI" id="CHEBI:30616"/>
        <dbReference type="ChEBI" id="CHEBI:43474"/>
        <dbReference type="ChEBI" id="CHEBI:456216"/>
    </reaction>
</comment>
<evidence type="ECO:0000313" key="14">
    <source>
        <dbReference type="EMBL" id="VDP93625.1"/>
    </source>
</evidence>
<protein>
    <submittedName>
        <fullName evidence="16">Cation_ATPase_N domain-containing protein</fullName>
    </submittedName>
</protein>
<evidence type="ECO:0000256" key="4">
    <source>
        <dbReference type="ARBA" id="ARBA00022692"/>
    </source>
</evidence>
<proteinExistence type="inferred from homology"/>
<reference evidence="16" key="1">
    <citation type="submission" date="2016-06" db="UniProtKB">
        <authorList>
            <consortium name="WormBaseParasite"/>
        </authorList>
    </citation>
    <scope>IDENTIFICATION</scope>
</reference>
<accession>A0A183BAW8</accession>
<dbReference type="OrthoDB" id="6283373at2759"/>
<dbReference type="InterPro" id="IPR023298">
    <property type="entry name" value="ATPase_P-typ_TM_dom_sf"/>
</dbReference>
<evidence type="ECO:0000256" key="2">
    <source>
        <dbReference type="ARBA" id="ARBA00006000"/>
    </source>
</evidence>
<dbReference type="AlphaFoldDB" id="A0A183BAW8"/>
<keyword evidence="11 13" id="KW-0472">Membrane</keyword>
<keyword evidence="7" id="KW-0067">ATP-binding</keyword>
<dbReference type="FunFam" id="1.20.1110.10:FF:000023">
    <property type="entry name" value="Cation-transporting ATPase"/>
    <property type="match status" value="1"/>
</dbReference>
<dbReference type="GO" id="GO:0019829">
    <property type="term" value="F:ATPase-coupled monoatomic cation transmembrane transporter activity"/>
    <property type="evidence" value="ECO:0007669"/>
    <property type="project" value="TreeGrafter"/>
</dbReference>
<sequence length="179" mass="19631">MLAGESVPVTKTPLPQRQKDEVLNIRSVARHVLFGGTSVIQTRNYAEERVLAMVIRTGFRTAKGELVRAILFPKPLKFKFTQDALKFVAALAVLALIGFGVSVYFLHRSGTAVKTIVLRALDLITVCVPPALPMAMTVGVVFAQRRLRGKGIYCINPSLINVCGVLNVTCFDKVSQRSF</sequence>
<reference evidence="14 15" key="2">
    <citation type="submission" date="2018-11" db="EMBL/GenBank/DDBJ databases">
        <authorList>
            <consortium name="Pathogen Informatics"/>
        </authorList>
    </citation>
    <scope>NUCLEOTIDE SEQUENCE [LARGE SCALE GENOMIC DNA]</scope>
    <source>
        <strain evidence="14 15">Egypt</strain>
    </source>
</reference>
<evidence type="ECO:0000256" key="6">
    <source>
        <dbReference type="ARBA" id="ARBA00022741"/>
    </source>
</evidence>